<dbReference type="Proteomes" id="UP000244527">
    <property type="component" value="Chromosome"/>
</dbReference>
<sequence length="137" mass="15686">MNLTKSYLKDLVYQVNGAAIEVHKSIGPGLLECVYHQCLKKELELRQINFVSELSIPLIYKGCELDSKLRCDLLIEKALVVELKSVTEFSPIYEAQVLSYMNLLRAPIGLLINFNVKNIYYEGQKTLVNEIYSKLKD</sequence>
<dbReference type="AlphaFoldDB" id="A0A2S1LB55"/>
<proteinExistence type="predicted"/>
<gene>
    <name evidence="1" type="ORF">FFWV33_04915</name>
</gene>
<accession>A0A2S1LB55</accession>
<reference evidence="1 2" key="1">
    <citation type="submission" date="2017-04" db="EMBL/GenBank/DDBJ databases">
        <title>Compelte genome sequence of WV33.</title>
        <authorList>
            <person name="Lee P.C."/>
        </authorList>
    </citation>
    <scope>NUCLEOTIDE SEQUENCE [LARGE SCALE GENOMIC DNA]</scope>
    <source>
        <strain evidence="1 2">WV33</strain>
    </source>
</reference>
<keyword evidence="2" id="KW-1185">Reference proteome</keyword>
<dbReference type="OrthoDB" id="1119698at2"/>
<dbReference type="KEGG" id="ffa:FFWV33_04915"/>
<organism evidence="1 2">
    <name type="scientific">Flavobacterium faecale</name>
    <dbReference type="NCBI Taxonomy" id="1355330"/>
    <lineage>
        <taxon>Bacteria</taxon>
        <taxon>Pseudomonadati</taxon>
        <taxon>Bacteroidota</taxon>
        <taxon>Flavobacteriia</taxon>
        <taxon>Flavobacteriales</taxon>
        <taxon>Flavobacteriaceae</taxon>
        <taxon>Flavobacterium</taxon>
    </lineage>
</organism>
<dbReference type="EMBL" id="CP020918">
    <property type="protein sequence ID" value="AWG20928.1"/>
    <property type="molecule type" value="Genomic_DNA"/>
</dbReference>
<dbReference type="InterPro" id="IPR026350">
    <property type="entry name" value="GxxExxY"/>
</dbReference>
<evidence type="ECO:0000313" key="1">
    <source>
        <dbReference type="EMBL" id="AWG20928.1"/>
    </source>
</evidence>
<dbReference type="Pfam" id="PF13366">
    <property type="entry name" value="PDDEXK_3"/>
    <property type="match status" value="1"/>
</dbReference>
<dbReference type="NCBIfam" id="TIGR04256">
    <property type="entry name" value="GxxExxY"/>
    <property type="match status" value="1"/>
</dbReference>
<evidence type="ECO:0000313" key="2">
    <source>
        <dbReference type="Proteomes" id="UP000244527"/>
    </source>
</evidence>
<name>A0A2S1LB55_9FLAO</name>
<protein>
    <submittedName>
        <fullName evidence="1">GxxExxY protein</fullName>
    </submittedName>
</protein>
<dbReference type="RefSeq" id="WP_108739882.1">
    <property type="nucleotide sequence ID" value="NZ_CP020918.1"/>
</dbReference>